<organism evidence="3 4">
    <name type="scientific">Crystallibacter crystallopoietes</name>
    <dbReference type="NCBI Taxonomy" id="37928"/>
    <lineage>
        <taxon>Bacteria</taxon>
        <taxon>Bacillati</taxon>
        <taxon>Actinomycetota</taxon>
        <taxon>Actinomycetes</taxon>
        <taxon>Micrococcales</taxon>
        <taxon>Micrococcaceae</taxon>
        <taxon>Crystallibacter</taxon>
    </lineage>
</organism>
<dbReference type="AlphaFoldDB" id="A0A1H1GVL6"/>
<dbReference type="EMBL" id="FNKH01000002">
    <property type="protein sequence ID" value="SDR17201.1"/>
    <property type="molecule type" value="Genomic_DNA"/>
</dbReference>
<evidence type="ECO:0000259" key="2">
    <source>
        <dbReference type="Pfam" id="PF11268"/>
    </source>
</evidence>
<dbReference type="Proteomes" id="UP000181917">
    <property type="component" value="Unassembled WGS sequence"/>
</dbReference>
<gene>
    <name evidence="3" type="ORF">SAMN04489742_4358</name>
</gene>
<dbReference type="STRING" id="37928.SAMN04489742_4358"/>
<dbReference type="RefSeq" id="WP_074702560.1">
    <property type="nucleotide sequence ID" value="NZ_CP018863.1"/>
</dbReference>
<evidence type="ECO:0000313" key="4">
    <source>
        <dbReference type="Proteomes" id="UP000181917"/>
    </source>
</evidence>
<evidence type="ECO:0000256" key="1">
    <source>
        <dbReference type="SAM" id="MobiDB-lite"/>
    </source>
</evidence>
<dbReference type="KEGG" id="acry:AC20117_17585"/>
<protein>
    <recommendedName>
        <fullName evidence="2">DUF3071 domain-containing protein</fullName>
    </recommendedName>
</protein>
<proteinExistence type="predicted"/>
<sequence length="417" mass="44372">MQDLRLVGVHEDGEHLLLSGDGGESYRLAIDEALRSAAARPSVRVPAADSENGGAAMSPREIQARIRAGASAEQVAAESGLDMARILRYEGPVRAERDYMVQQAQRVEVASALPSHDSYRSAFGDAPATLGEMVAHRVNAFGIDAASLEWDSWRRQDGAWEIVARFQPPAVASGSIGEEPPAKWLYSPTSKTVQNSNRWAQQLSELEPLDGPVPARRLTAVADRVFDFEADTAADPETDSTPGDEDTTDSDNLLEVLRSRRGQRLGVDEEADDALALLLTQGGIPAAHPRDGILAGDDTDADGSGGRPSSPFTLSLASSDHMADSSLDLHPGVSMETREITVSGAPLPEENAEAAPDADSVSASADQDQSSEPTDSAEAVASADAAAAEEQQRKRSMKPKRSSVPSWDEIVFGTKHE</sequence>
<feature type="region of interest" description="Disordered" evidence="1">
    <location>
        <begin position="338"/>
        <end position="417"/>
    </location>
</feature>
<keyword evidence="4" id="KW-1185">Reference proteome</keyword>
<accession>A0A1H1GVL6</accession>
<feature type="compositionally biased region" description="Low complexity" evidence="1">
    <location>
        <begin position="345"/>
        <end position="389"/>
    </location>
</feature>
<name>A0A1H1GVL6_9MICC</name>
<dbReference type="OrthoDB" id="5180791at2"/>
<feature type="region of interest" description="Disordered" evidence="1">
    <location>
        <begin position="285"/>
        <end position="313"/>
    </location>
</feature>
<feature type="domain" description="DUF3071" evidence="2">
    <location>
        <begin position="1"/>
        <end position="184"/>
    </location>
</feature>
<feature type="region of interest" description="Disordered" evidence="1">
    <location>
        <begin position="228"/>
        <end position="252"/>
    </location>
</feature>
<dbReference type="InterPro" id="IPR021421">
    <property type="entry name" value="DUF3071"/>
</dbReference>
<reference evidence="3 4" key="1">
    <citation type="submission" date="2016-10" db="EMBL/GenBank/DDBJ databases">
        <authorList>
            <person name="de Groot N.N."/>
        </authorList>
    </citation>
    <scope>NUCLEOTIDE SEQUENCE [LARGE SCALE GENOMIC DNA]</scope>
    <source>
        <strain evidence="3 4">DSM 20117</strain>
    </source>
</reference>
<feature type="compositionally biased region" description="Acidic residues" evidence="1">
    <location>
        <begin position="228"/>
        <end position="249"/>
    </location>
</feature>
<evidence type="ECO:0000313" key="3">
    <source>
        <dbReference type="EMBL" id="SDR17201.1"/>
    </source>
</evidence>
<dbReference type="Pfam" id="PF11268">
    <property type="entry name" value="DUF3071"/>
    <property type="match status" value="1"/>
</dbReference>
<dbReference type="NCBIfam" id="NF040712">
    <property type="entry name" value="SepH"/>
    <property type="match status" value="1"/>
</dbReference>
<dbReference type="InterPro" id="IPR047682">
    <property type="entry name" value="SepH-like"/>
</dbReference>